<evidence type="ECO:0000259" key="3">
    <source>
        <dbReference type="Pfam" id="PF14400"/>
    </source>
</evidence>
<evidence type="ECO:0000259" key="4">
    <source>
        <dbReference type="Pfam" id="PF14402"/>
    </source>
</evidence>
<feature type="domain" description="Inactive transglutaminase fused to 7 transmembrane helices" evidence="3">
    <location>
        <begin position="24"/>
        <end position="180"/>
    </location>
</feature>
<evidence type="ECO:0000256" key="2">
    <source>
        <dbReference type="SAM" id="Phobius"/>
    </source>
</evidence>
<keyword evidence="2" id="KW-0812">Transmembrane</keyword>
<sequence>MVSRGVFYVVTAILFVTGILLMAYQHVTFEIPFLPGEQRTVWQVEAKVEFEPQGSAPATVDLVIPDEQPGFFQLSQTTASIGYGSTYIQKDHISYVEWTKRNPVGLQTLYYRGEFLQDANATRSAMIVPAIPEVVITEPYATAIGEITSKARERSSNPFSFTVQVISELERQSEIRTLLLQQYSRAELIVNILHYAKIPARIVHVLDLEDGRRNRTLTQRIAVFEGTHYEIFDPLSGASGIKENQLIWNSNGGSLLDVQGGRNARLSFSIIRTSVPVAQAGVLKVMTEKAQGNDVVSLSIEALPLEEQSLFKGILLLPIGVLIVVFLRIIIGIKTSGTFMPVLIAMAFLQTSLLVGLIGFVSIVCIGLIVRSWLSHLNLLLVARISAVIIVVIAIIGSISLITYKIGLTEGIKVTFFPMIILSWTIERMSILWEEEGYKEVLKQGGGSLFVAVCAFIAMDSAVIQHLTFNFLGLQLVILAIVLILGNYTGFRLSELKRFKPLVDQINGTLNGDEQEHEYVRLKRELGELKANPRAFDQENTAPRSSDTTKDTASASATDTASSTADGKAPAQPQQHKAQK</sequence>
<proteinExistence type="predicted"/>
<organism evidence="5 6">
    <name type="scientific">Candidatus Anaerobiospirillum pullicola</name>
    <dbReference type="NCBI Taxonomy" id="2838451"/>
    <lineage>
        <taxon>Bacteria</taxon>
        <taxon>Pseudomonadati</taxon>
        <taxon>Pseudomonadota</taxon>
        <taxon>Gammaproteobacteria</taxon>
        <taxon>Aeromonadales</taxon>
        <taxon>Succinivibrionaceae</taxon>
        <taxon>Anaerobiospirillum</taxon>
    </lineage>
</organism>
<dbReference type="AlphaFoldDB" id="A0A948TG99"/>
<feature type="transmembrane region" description="Helical" evidence="2">
    <location>
        <begin position="339"/>
        <end position="369"/>
    </location>
</feature>
<feature type="transmembrane region" description="Helical" evidence="2">
    <location>
        <begin position="6"/>
        <end position="24"/>
    </location>
</feature>
<name>A0A948TG99_9GAMM</name>
<evidence type="ECO:0000313" key="6">
    <source>
        <dbReference type="Proteomes" id="UP000733611"/>
    </source>
</evidence>
<feature type="transmembrane region" description="Helical" evidence="2">
    <location>
        <begin position="381"/>
        <end position="404"/>
    </location>
</feature>
<feature type="domain" description="7 transmembrane helices usually fused to an inactive transglutaminase" evidence="4">
    <location>
        <begin position="254"/>
        <end position="502"/>
    </location>
</feature>
<evidence type="ECO:0000313" key="5">
    <source>
        <dbReference type="EMBL" id="MBU3844247.1"/>
    </source>
</evidence>
<comment type="caution">
    <text evidence="5">The sequence shown here is derived from an EMBL/GenBank/DDBJ whole genome shotgun (WGS) entry which is preliminary data.</text>
</comment>
<feature type="region of interest" description="Disordered" evidence="1">
    <location>
        <begin position="530"/>
        <end position="580"/>
    </location>
</feature>
<accession>A0A948TG99</accession>
<gene>
    <name evidence="5" type="ORF">H9847_05170</name>
</gene>
<feature type="compositionally biased region" description="Low complexity" evidence="1">
    <location>
        <begin position="551"/>
        <end position="580"/>
    </location>
</feature>
<feature type="transmembrane region" description="Helical" evidence="2">
    <location>
        <begin position="471"/>
        <end position="491"/>
    </location>
</feature>
<keyword evidence="2" id="KW-1133">Transmembrane helix</keyword>
<dbReference type="EMBL" id="JAHLFE010000104">
    <property type="protein sequence ID" value="MBU3844247.1"/>
    <property type="molecule type" value="Genomic_DNA"/>
</dbReference>
<dbReference type="InterPro" id="IPR025840">
    <property type="entry name" value="7TM_transglut"/>
</dbReference>
<feature type="transmembrane region" description="Helical" evidence="2">
    <location>
        <begin position="314"/>
        <end position="333"/>
    </location>
</feature>
<feature type="transmembrane region" description="Helical" evidence="2">
    <location>
        <begin position="445"/>
        <end position="465"/>
    </location>
</feature>
<dbReference type="Pfam" id="PF14400">
    <property type="entry name" value="Transglut_i_TM"/>
    <property type="match status" value="1"/>
</dbReference>
<evidence type="ECO:0000256" key="1">
    <source>
        <dbReference type="SAM" id="MobiDB-lite"/>
    </source>
</evidence>
<reference evidence="5" key="1">
    <citation type="journal article" date="2021" name="PeerJ">
        <title>Extensive microbial diversity within the chicken gut microbiome revealed by metagenomics and culture.</title>
        <authorList>
            <person name="Gilroy R."/>
            <person name="Ravi A."/>
            <person name="Getino M."/>
            <person name="Pursley I."/>
            <person name="Horton D.L."/>
            <person name="Alikhan N.F."/>
            <person name="Baker D."/>
            <person name="Gharbi K."/>
            <person name="Hall N."/>
            <person name="Watson M."/>
            <person name="Adriaenssens E.M."/>
            <person name="Foster-Nyarko E."/>
            <person name="Jarju S."/>
            <person name="Secka A."/>
            <person name="Antonio M."/>
            <person name="Oren A."/>
            <person name="Chaudhuri R.R."/>
            <person name="La Ragione R."/>
            <person name="Hildebrand F."/>
            <person name="Pallen M.J."/>
        </authorList>
    </citation>
    <scope>NUCLEOTIDE SEQUENCE</scope>
    <source>
        <strain evidence="5">378</strain>
    </source>
</reference>
<protein>
    <submittedName>
        <fullName evidence="5">Inactive transglutaminase family protein</fullName>
    </submittedName>
</protein>
<reference evidence="5" key="2">
    <citation type="submission" date="2021-04" db="EMBL/GenBank/DDBJ databases">
        <authorList>
            <person name="Gilroy R."/>
        </authorList>
    </citation>
    <scope>NUCLEOTIDE SEQUENCE</scope>
    <source>
        <strain evidence="5">378</strain>
    </source>
</reference>
<dbReference type="Pfam" id="PF14402">
    <property type="entry name" value="7TM_transglut"/>
    <property type="match status" value="1"/>
</dbReference>
<dbReference type="InterPro" id="IPR025838">
    <property type="entry name" value="Transglut_i_TM"/>
</dbReference>
<dbReference type="Proteomes" id="UP000733611">
    <property type="component" value="Unassembled WGS sequence"/>
</dbReference>
<keyword evidence="2" id="KW-0472">Membrane</keyword>